<dbReference type="InterPro" id="IPR032675">
    <property type="entry name" value="LRR_dom_sf"/>
</dbReference>
<dbReference type="HOGENOM" id="CLU_021164_0_0_1"/>
<dbReference type="EMBL" id="KN839852">
    <property type="protein sequence ID" value="KIJ63133.1"/>
    <property type="molecule type" value="Genomic_DNA"/>
</dbReference>
<organism evidence="1 2">
    <name type="scientific">Hydnomerulius pinastri MD-312</name>
    <dbReference type="NCBI Taxonomy" id="994086"/>
    <lineage>
        <taxon>Eukaryota</taxon>
        <taxon>Fungi</taxon>
        <taxon>Dikarya</taxon>
        <taxon>Basidiomycota</taxon>
        <taxon>Agaricomycotina</taxon>
        <taxon>Agaricomycetes</taxon>
        <taxon>Agaricomycetidae</taxon>
        <taxon>Boletales</taxon>
        <taxon>Boletales incertae sedis</taxon>
        <taxon>Leucogyrophana</taxon>
    </lineage>
</organism>
<dbReference type="Proteomes" id="UP000053820">
    <property type="component" value="Unassembled WGS sequence"/>
</dbReference>
<dbReference type="AlphaFoldDB" id="A0A0C9W7H0"/>
<name>A0A0C9W7H0_9AGAM</name>
<reference evidence="1 2" key="1">
    <citation type="submission" date="2014-04" db="EMBL/GenBank/DDBJ databases">
        <title>Evolutionary Origins and Diversification of the Mycorrhizal Mutualists.</title>
        <authorList>
            <consortium name="DOE Joint Genome Institute"/>
            <consortium name="Mycorrhizal Genomics Consortium"/>
            <person name="Kohler A."/>
            <person name="Kuo A."/>
            <person name="Nagy L.G."/>
            <person name="Floudas D."/>
            <person name="Copeland A."/>
            <person name="Barry K.W."/>
            <person name="Cichocki N."/>
            <person name="Veneault-Fourrey C."/>
            <person name="LaButti K."/>
            <person name="Lindquist E.A."/>
            <person name="Lipzen A."/>
            <person name="Lundell T."/>
            <person name="Morin E."/>
            <person name="Murat C."/>
            <person name="Riley R."/>
            <person name="Ohm R."/>
            <person name="Sun H."/>
            <person name="Tunlid A."/>
            <person name="Henrissat B."/>
            <person name="Grigoriev I.V."/>
            <person name="Hibbett D.S."/>
            <person name="Martin F."/>
        </authorList>
    </citation>
    <scope>NUCLEOTIDE SEQUENCE [LARGE SCALE GENOMIC DNA]</scope>
    <source>
        <strain evidence="1 2">MD-312</strain>
    </source>
</reference>
<evidence type="ECO:0000313" key="2">
    <source>
        <dbReference type="Proteomes" id="UP000053820"/>
    </source>
</evidence>
<evidence type="ECO:0000313" key="1">
    <source>
        <dbReference type="EMBL" id="KIJ63133.1"/>
    </source>
</evidence>
<accession>A0A0C9W7H0</accession>
<dbReference type="SUPFAM" id="SSF52047">
    <property type="entry name" value="RNI-like"/>
    <property type="match status" value="1"/>
</dbReference>
<evidence type="ECO:0008006" key="3">
    <source>
        <dbReference type="Google" id="ProtNLM"/>
    </source>
</evidence>
<dbReference type="OrthoDB" id="3258386at2759"/>
<proteinExistence type="predicted"/>
<keyword evidence="2" id="KW-1185">Reference proteome</keyword>
<dbReference type="Gene3D" id="3.80.10.10">
    <property type="entry name" value="Ribonuclease Inhibitor"/>
    <property type="match status" value="1"/>
</dbReference>
<sequence length="514" mass="58617">MHRALQISEIQKMICYHLAPGDDQSEAHRRILYALARTSRAWAEPALDQLWARLNSIEPLLKCLPKDLWKSDLDGWFFARHFGPKDWEILQKYARRVRCLYLDDEGHSRDICTALSQLPTPILTGLRELHVAECQKLEGGCFWRPFLASTITRLHIHYNADSPPNRNPSNSVMWTLGMLCPNVKDFQLLDWPQRYEAEATASVLGALEHWRDLETVDLPFIDVRTMLHLSSMHSLTSLELHITKDYAWDHTLSDTKIVFPRTLKFIKLSMEIYNLDLLVSFLSKTRLAPISFRIMTCRGSISPGSTGRLFMLMTSRFSIDRLRCLVMDSVNPDVLAPDTIRPLFRFRSLESLDLSEYHASSLDDATMAEFASSFPRLTILYFGSDSMLDYPGITYKSIISLLKSCPKLQTLGISFNAKSITTAMVMSRDDDDEEWQVLNTRLSTIEVGNSPITNPAPVALFLKAIMPQLISVQSMGCNLRAWTAVGSMLSLLDLEKELERKRAGRRSTPLRLRG</sequence>
<gene>
    <name evidence="1" type="ORF">HYDPIDRAFT_41394</name>
</gene>
<protein>
    <recommendedName>
        <fullName evidence="3">F-box domain-containing protein</fullName>
    </recommendedName>
</protein>